<dbReference type="AlphaFoldDB" id="A0A1E7FKB5"/>
<evidence type="ECO:0000313" key="2">
    <source>
        <dbReference type="EMBL" id="OEU18233.1"/>
    </source>
</evidence>
<proteinExistence type="predicted"/>
<evidence type="ECO:0000313" key="3">
    <source>
        <dbReference type="Proteomes" id="UP000095751"/>
    </source>
</evidence>
<gene>
    <name evidence="2" type="ORF">FRACYDRAFT_236504</name>
</gene>
<reference evidence="2 3" key="1">
    <citation type="submission" date="2016-09" db="EMBL/GenBank/DDBJ databases">
        <title>Extensive genetic diversity and differential bi-allelic expression allows diatom success in the polar Southern Ocean.</title>
        <authorList>
            <consortium name="DOE Joint Genome Institute"/>
            <person name="Mock T."/>
            <person name="Otillar R.P."/>
            <person name="Strauss J."/>
            <person name="Dupont C."/>
            <person name="Frickenhaus S."/>
            <person name="Maumus F."/>
            <person name="Mcmullan M."/>
            <person name="Sanges R."/>
            <person name="Schmutz J."/>
            <person name="Toseland A."/>
            <person name="Valas R."/>
            <person name="Veluchamy A."/>
            <person name="Ward B.J."/>
            <person name="Allen A."/>
            <person name="Barry K."/>
            <person name="Falciatore A."/>
            <person name="Ferrante M."/>
            <person name="Fortunato A.E."/>
            <person name="Gloeckner G."/>
            <person name="Gruber A."/>
            <person name="Hipkin R."/>
            <person name="Janech M."/>
            <person name="Kroth P."/>
            <person name="Leese F."/>
            <person name="Lindquist E."/>
            <person name="Lyon B.R."/>
            <person name="Martin J."/>
            <person name="Mayer C."/>
            <person name="Parker M."/>
            <person name="Quesneville H."/>
            <person name="Raymond J."/>
            <person name="Uhlig C."/>
            <person name="Valentin K.U."/>
            <person name="Worden A.Z."/>
            <person name="Armbrust E.V."/>
            <person name="Bowler C."/>
            <person name="Green B."/>
            <person name="Moulton V."/>
            <person name="Van Oosterhout C."/>
            <person name="Grigoriev I."/>
        </authorList>
    </citation>
    <scope>NUCLEOTIDE SEQUENCE [LARGE SCALE GENOMIC DNA]</scope>
    <source>
        <strain evidence="2 3">CCMP1102</strain>
    </source>
</reference>
<protein>
    <submittedName>
        <fullName evidence="2">Uncharacterized protein</fullName>
    </submittedName>
</protein>
<evidence type="ECO:0000256" key="1">
    <source>
        <dbReference type="SAM" id="MobiDB-lite"/>
    </source>
</evidence>
<accession>A0A1E7FKB5</accession>
<organism evidence="2 3">
    <name type="scientific">Fragilariopsis cylindrus CCMP1102</name>
    <dbReference type="NCBI Taxonomy" id="635003"/>
    <lineage>
        <taxon>Eukaryota</taxon>
        <taxon>Sar</taxon>
        <taxon>Stramenopiles</taxon>
        <taxon>Ochrophyta</taxon>
        <taxon>Bacillariophyta</taxon>
        <taxon>Bacillariophyceae</taxon>
        <taxon>Bacillariophycidae</taxon>
        <taxon>Bacillariales</taxon>
        <taxon>Bacillariaceae</taxon>
        <taxon>Fragilariopsis</taxon>
    </lineage>
</organism>
<feature type="region of interest" description="Disordered" evidence="1">
    <location>
        <begin position="167"/>
        <end position="230"/>
    </location>
</feature>
<feature type="region of interest" description="Disordered" evidence="1">
    <location>
        <begin position="1"/>
        <end position="29"/>
    </location>
</feature>
<dbReference type="Proteomes" id="UP000095751">
    <property type="component" value="Unassembled WGS sequence"/>
</dbReference>
<dbReference type="KEGG" id="fcy:FRACYDRAFT_236504"/>
<feature type="compositionally biased region" description="Basic and acidic residues" evidence="1">
    <location>
        <begin position="199"/>
        <end position="209"/>
    </location>
</feature>
<name>A0A1E7FKB5_9STRA</name>
<dbReference type="InParanoid" id="A0A1E7FKB5"/>
<dbReference type="EMBL" id="KV784356">
    <property type="protein sequence ID" value="OEU18233.1"/>
    <property type="molecule type" value="Genomic_DNA"/>
</dbReference>
<sequence length="244" mass="27760">MTIASSSSDITKVTIASPPSDHHHTTKGCTSKDPCLIIGCTNHVVKFNDVVSTQIHDTVLEEHPDTQDGPSIGLGWKYSVQEETLCDIRHDITYLTSEARRDKLKEYGFDSDEMNDAVKEIHKIHSDRLQSSNAYRLERKQQALEHQKQFRRNSAKFTYTAATVIKKTDDGSSNNDQRKNNSKRRTNSYYAVTTIKSKLKSESKSELKSKKPSSNATDVNDSIDADEKKKKKKFNMKRLFSWKA</sequence>
<feature type="compositionally biased region" description="Polar residues" evidence="1">
    <location>
        <begin position="1"/>
        <end position="11"/>
    </location>
</feature>
<keyword evidence="3" id="KW-1185">Reference proteome</keyword>